<accession>A0ABZ1RGG3</accession>
<feature type="transmembrane region" description="Helical" evidence="2">
    <location>
        <begin position="344"/>
        <end position="364"/>
    </location>
</feature>
<keyword evidence="2" id="KW-0812">Transmembrane</keyword>
<evidence type="ECO:0000313" key="5">
    <source>
        <dbReference type="Proteomes" id="UP001432075"/>
    </source>
</evidence>
<feature type="transmembrane region" description="Helical" evidence="2">
    <location>
        <begin position="260"/>
        <end position="281"/>
    </location>
</feature>
<feature type="transmembrane region" description="Helical" evidence="2">
    <location>
        <begin position="148"/>
        <end position="168"/>
    </location>
</feature>
<feature type="transmembrane region" description="Helical" evidence="2">
    <location>
        <begin position="228"/>
        <end position="248"/>
    </location>
</feature>
<dbReference type="Proteomes" id="UP001432075">
    <property type="component" value="Chromosome"/>
</dbReference>
<evidence type="ECO:0000256" key="2">
    <source>
        <dbReference type="SAM" id="Phobius"/>
    </source>
</evidence>
<evidence type="ECO:0000259" key="3">
    <source>
        <dbReference type="Pfam" id="PF02517"/>
    </source>
</evidence>
<keyword evidence="4" id="KW-0482">Metalloprotease</keyword>
<dbReference type="Pfam" id="PF02517">
    <property type="entry name" value="Rce1-like"/>
    <property type="match status" value="1"/>
</dbReference>
<dbReference type="PANTHER" id="PTHR36435:SF1">
    <property type="entry name" value="CAAX AMINO TERMINAL PROTEASE FAMILY PROTEIN"/>
    <property type="match status" value="1"/>
</dbReference>
<dbReference type="RefSeq" id="WP_328775615.1">
    <property type="nucleotide sequence ID" value="NZ_CP108057.1"/>
</dbReference>
<feature type="domain" description="CAAX prenyl protease 2/Lysostaphin resistance protein A-like" evidence="3">
    <location>
        <begin position="235"/>
        <end position="324"/>
    </location>
</feature>
<keyword evidence="4" id="KW-0645">Protease</keyword>
<dbReference type="InterPro" id="IPR003675">
    <property type="entry name" value="Rce1/LyrA-like_dom"/>
</dbReference>
<gene>
    <name evidence="4" type="ORF">OHU17_08140</name>
</gene>
<feature type="transmembrane region" description="Helical" evidence="2">
    <location>
        <begin position="103"/>
        <end position="128"/>
    </location>
</feature>
<reference evidence="4" key="1">
    <citation type="submission" date="2022-10" db="EMBL/GenBank/DDBJ databases">
        <title>The complete genomes of actinobacterial strains from the NBC collection.</title>
        <authorList>
            <person name="Joergensen T.S."/>
            <person name="Alvarez Arevalo M."/>
            <person name="Sterndorff E.B."/>
            <person name="Faurdal D."/>
            <person name="Vuksanovic O."/>
            <person name="Mourched A.-S."/>
            <person name="Charusanti P."/>
            <person name="Shaw S."/>
            <person name="Blin K."/>
            <person name="Weber T."/>
        </authorList>
    </citation>
    <scope>NUCLEOTIDE SEQUENCE</scope>
    <source>
        <strain evidence="4">NBC_00283</strain>
    </source>
</reference>
<evidence type="ECO:0000313" key="4">
    <source>
        <dbReference type="EMBL" id="WUO45806.1"/>
    </source>
</evidence>
<keyword evidence="4" id="KW-0378">Hydrolase</keyword>
<sequence length="391" mass="40702">MSETPDRADLPGPTAEHLPPATDVPTGPPPRDQPGAGPGIGPQGGRSPLAWPAGDGGWAAAGAQPRWGYEVRPSGPSAAPEDSLYHQQARNGRQGVLGRLGELLLLVGFLVAGTIAVIAAGAAAGYALGLDFAPADTERFLDDPLADTVMALAGIAIGIPAVLLAVRLGGHRFAGSVASVTGRLRWRWLGVCAAVALPVLSLQTGLLMLWGWLEEGDAGLGAVEFPGWGRLLLGLVALLLVVPLQAAAEEFVFRGWLAQYFGGFLRSPWPGIVVASLLFALAHGFGAWSGFALLFYSAMWWGWLVVRTGGLEAVIAAHTANNLVAFCLSLVLGQLADTDTAADAPWQALVLELLISPAYCLLIARLSTKYGVERRGPRRSGALLPSGPAAQ</sequence>
<dbReference type="InterPro" id="IPR052710">
    <property type="entry name" value="CAAX_protease"/>
</dbReference>
<dbReference type="PANTHER" id="PTHR36435">
    <property type="entry name" value="SLR1288 PROTEIN"/>
    <property type="match status" value="1"/>
</dbReference>
<feature type="transmembrane region" description="Helical" evidence="2">
    <location>
        <begin position="313"/>
        <end position="332"/>
    </location>
</feature>
<name>A0ABZ1RGG3_9ACTN</name>
<keyword evidence="2" id="KW-0472">Membrane</keyword>
<evidence type="ECO:0000256" key="1">
    <source>
        <dbReference type="SAM" id="MobiDB-lite"/>
    </source>
</evidence>
<dbReference type="EMBL" id="CP108057">
    <property type="protein sequence ID" value="WUO45806.1"/>
    <property type="molecule type" value="Genomic_DNA"/>
</dbReference>
<keyword evidence="5" id="KW-1185">Reference proteome</keyword>
<protein>
    <submittedName>
        <fullName evidence="4">CPBP family intramembrane metalloprotease</fullName>
    </submittedName>
</protein>
<proteinExistence type="predicted"/>
<feature type="transmembrane region" description="Helical" evidence="2">
    <location>
        <begin position="287"/>
        <end position="306"/>
    </location>
</feature>
<keyword evidence="2" id="KW-1133">Transmembrane helix</keyword>
<dbReference type="GO" id="GO:0008237">
    <property type="term" value="F:metallopeptidase activity"/>
    <property type="evidence" value="ECO:0007669"/>
    <property type="project" value="UniProtKB-KW"/>
</dbReference>
<feature type="region of interest" description="Disordered" evidence="1">
    <location>
        <begin position="1"/>
        <end position="59"/>
    </location>
</feature>
<feature type="transmembrane region" description="Helical" evidence="2">
    <location>
        <begin position="188"/>
        <end position="213"/>
    </location>
</feature>
<organism evidence="4 5">
    <name type="scientific">Streptomyces goshikiensis</name>
    <dbReference type="NCBI Taxonomy" id="1942"/>
    <lineage>
        <taxon>Bacteria</taxon>
        <taxon>Bacillati</taxon>
        <taxon>Actinomycetota</taxon>
        <taxon>Actinomycetes</taxon>
        <taxon>Kitasatosporales</taxon>
        <taxon>Streptomycetaceae</taxon>
        <taxon>Streptomyces</taxon>
    </lineage>
</organism>